<feature type="region of interest" description="Disordered" evidence="1">
    <location>
        <begin position="308"/>
        <end position="329"/>
    </location>
</feature>
<sequence length="329" mass="35445">MNTDDIVERTYGIVAENKVLGQNNILVWPHQKTPWMQGDVQSQMQKVTVKTVDGNGKKVEGTAVTSTAVEARWRPTDSNWNTAPDVQRGEVVELIRYADMNTYFWRERGDGSVARRLETKRLLVSANQTAGEPNPDTHYMIEISGHTGAINISTSKANGEVSSYHITLNGKGGAISLGDSDGQEIFLETSTKTIRARNSSGTLVEINDKDLGLYCLENLVAAGKENIIMQAKNVTVQAGETLRMDAGKTMSLSAGERHDTTAPIIALNGAIQLNGPISQVSTDTNYDATLQGTLRVVTDVIGGNVSLVNHPHSGVQKGNDNTGKPVVTG</sequence>
<accession>A0A7U0GBE3</accession>
<dbReference type="Proteomes" id="UP000596381">
    <property type="component" value="Segment"/>
</dbReference>
<evidence type="ECO:0000256" key="1">
    <source>
        <dbReference type="SAM" id="MobiDB-lite"/>
    </source>
</evidence>
<proteinExistence type="predicted"/>
<protein>
    <submittedName>
        <fullName evidence="2">Uncharacterized protein</fullName>
    </submittedName>
</protein>
<dbReference type="InterPro" id="IPR044033">
    <property type="entry name" value="GpV-like_apex"/>
</dbReference>
<name>A0A7U0GBE3_9CAUD</name>
<reference evidence="2 3" key="1">
    <citation type="submission" date="2020-12" db="EMBL/GenBank/DDBJ databases">
        <title>Genomic characterization of four novel bacteriophages infecting Klebsiella pneumoniae.</title>
        <authorList>
            <person name="Estrada Bonilla B."/>
            <person name="Costa A.R."/>
            <person name="van Rossum T."/>
            <person name="Hagedoorn S."/>
            <person name="Wallinga H."/>
            <person name="Xiao M."/>
            <person name="Song W."/>
            <person name="Haas P.-J."/>
            <person name="Nobrega F.L."/>
            <person name="Brouns S.J.J."/>
        </authorList>
    </citation>
    <scope>NUCLEOTIDE SEQUENCE [LARGE SCALE GENOMIC DNA]</scope>
</reference>
<gene>
    <name evidence="2" type="ORF">vBKpMFBKp24_354</name>
</gene>
<organism evidence="2 3">
    <name type="scientific">Klebsiella phage vB_KpM_FBKp24</name>
    <dbReference type="NCBI Taxonomy" id="2801834"/>
    <lineage>
        <taxon>Viruses</taxon>
        <taxon>Duplodnaviria</taxon>
        <taxon>Heunggongvirae</taxon>
        <taxon>Uroviricota</taxon>
        <taxon>Caudoviricetes</taxon>
        <taxon>Chimalliviridae</taxon>
        <taxon>Maaswegvirus</taxon>
        <taxon>Maaswegvirus Kp24</taxon>
    </lineage>
</organism>
<keyword evidence="3" id="KW-1185">Reference proteome</keyword>
<dbReference type="Pfam" id="PF18946">
    <property type="entry name" value="Apex"/>
    <property type="match status" value="1"/>
</dbReference>
<evidence type="ECO:0000313" key="2">
    <source>
        <dbReference type="EMBL" id="QQV92076.1"/>
    </source>
</evidence>
<dbReference type="EMBL" id="MW394391">
    <property type="protein sequence ID" value="QQV92076.1"/>
    <property type="molecule type" value="Genomic_DNA"/>
</dbReference>
<evidence type="ECO:0000313" key="3">
    <source>
        <dbReference type="Proteomes" id="UP000596381"/>
    </source>
</evidence>